<comment type="caution">
    <text evidence="1">The sequence shown here is derived from an EMBL/GenBank/DDBJ whole genome shotgun (WGS) entry which is preliminary data.</text>
</comment>
<dbReference type="EMBL" id="LWDV01000008">
    <property type="protein sequence ID" value="OCL26836.1"/>
    <property type="molecule type" value="Genomic_DNA"/>
</dbReference>
<dbReference type="InterPro" id="IPR025354">
    <property type="entry name" value="DUF4258"/>
</dbReference>
<dbReference type="AlphaFoldDB" id="A0A1C0A971"/>
<proteinExistence type="predicted"/>
<dbReference type="Proteomes" id="UP000093514">
    <property type="component" value="Unassembled WGS sequence"/>
</dbReference>
<evidence type="ECO:0000313" key="2">
    <source>
        <dbReference type="Proteomes" id="UP000093514"/>
    </source>
</evidence>
<dbReference type="Pfam" id="PF14076">
    <property type="entry name" value="DUF4258"/>
    <property type="match status" value="1"/>
</dbReference>
<dbReference type="OrthoDB" id="2112325at2"/>
<accession>A0A1C0A971</accession>
<organism evidence="1 2">
    <name type="scientific">Orenia metallireducens</name>
    <dbReference type="NCBI Taxonomy" id="1413210"/>
    <lineage>
        <taxon>Bacteria</taxon>
        <taxon>Bacillati</taxon>
        <taxon>Bacillota</taxon>
        <taxon>Clostridia</taxon>
        <taxon>Halanaerobiales</taxon>
        <taxon>Halobacteroidaceae</taxon>
        <taxon>Orenia</taxon>
    </lineage>
</organism>
<name>A0A1C0A971_9FIRM</name>
<gene>
    <name evidence="1" type="ORF">U472_04895</name>
</gene>
<protein>
    <submittedName>
        <fullName evidence="1">DUF4258 domain-containing protein</fullName>
    </submittedName>
</protein>
<dbReference type="RefSeq" id="WP_068716117.1">
    <property type="nucleotide sequence ID" value="NZ_LWDV01000008.1"/>
</dbReference>
<keyword evidence="2" id="KW-1185">Reference proteome</keyword>
<evidence type="ECO:0000313" key="1">
    <source>
        <dbReference type="EMBL" id="OCL26836.1"/>
    </source>
</evidence>
<reference evidence="1 2" key="2">
    <citation type="submission" date="2016-08" db="EMBL/GenBank/DDBJ databases">
        <title>Orenia metallireducens sp. nov. strain Z6, a Novel Metal-reducing Firmicute from the Deep Subsurface.</title>
        <authorList>
            <person name="Maxim B.I."/>
            <person name="Kenneth K."/>
            <person name="Flynn T.M."/>
            <person name="Oloughlin E.J."/>
            <person name="Locke R.A."/>
            <person name="Weber J.R."/>
            <person name="Egan S.M."/>
            <person name="Mackie R.I."/>
            <person name="Cann I.K."/>
        </authorList>
    </citation>
    <scope>NUCLEOTIDE SEQUENCE [LARGE SCALE GENOMIC DNA]</scope>
    <source>
        <strain evidence="1 2">Z6</strain>
    </source>
</reference>
<reference evidence="2" key="1">
    <citation type="submission" date="2016-07" db="EMBL/GenBank/DDBJ databases">
        <authorList>
            <person name="Florea S."/>
            <person name="Webb J.S."/>
            <person name="Jaromczyk J."/>
            <person name="Schardl C.L."/>
        </authorList>
    </citation>
    <scope>NUCLEOTIDE SEQUENCE [LARGE SCALE GENOMIC DNA]</scope>
    <source>
        <strain evidence="2">Z6</strain>
    </source>
</reference>
<sequence length="99" mass="11384">MLLTECILEDKYFRVESTTHALKRMEERDINQNLVTAIILSLDKKLLDYNDTGEEVAVIDQENNLAVIIEVREFKAVVITVIDRANIHIKDGTRLEEIA</sequence>